<evidence type="ECO:0000256" key="1">
    <source>
        <dbReference type="ARBA" id="ARBA00007362"/>
    </source>
</evidence>
<comment type="similarity">
    <text evidence="1">Belongs to the EamA transporter family.</text>
</comment>
<evidence type="ECO:0000313" key="5">
    <source>
        <dbReference type="EMBL" id="BBH95062.1"/>
    </source>
</evidence>
<dbReference type="AlphaFoldDB" id="A0A455T681"/>
<keyword evidence="3" id="KW-0472">Membrane</keyword>
<name>A0A455T681_9CHLR</name>
<dbReference type="Pfam" id="PF00892">
    <property type="entry name" value="EamA"/>
    <property type="match status" value="2"/>
</dbReference>
<dbReference type="InterPro" id="IPR000620">
    <property type="entry name" value="EamA_dom"/>
</dbReference>
<organism evidence="5">
    <name type="scientific">Thermogemmatispora argillosa</name>
    <dbReference type="NCBI Taxonomy" id="2045280"/>
    <lineage>
        <taxon>Bacteria</taxon>
        <taxon>Bacillati</taxon>
        <taxon>Chloroflexota</taxon>
        <taxon>Ktedonobacteria</taxon>
        <taxon>Thermogemmatisporales</taxon>
        <taxon>Thermogemmatisporaceae</taxon>
        <taxon>Thermogemmatispora</taxon>
    </lineage>
</organism>
<feature type="transmembrane region" description="Helical" evidence="3">
    <location>
        <begin position="270"/>
        <end position="290"/>
    </location>
</feature>
<dbReference type="InterPro" id="IPR037185">
    <property type="entry name" value="EmrE-like"/>
</dbReference>
<feature type="transmembrane region" description="Helical" evidence="3">
    <location>
        <begin position="90"/>
        <end position="110"/>
    </location>
</feature>
<dbReference type="SUPFAM" id="SSF103481">
    <property type="entry name" value="Multidrug resistance efflux transporter EmrE"/>
    <property type="match status" value="2"/>
</dbReference>
<accession>A0A455T681</accession>
<feature type="transmembrane region" description="Helical" evidence="3">
    <location>
        <begin position="238"/>
        <end position="258"/>
    </location>
</feature>
<evidence type="ECO:0000259" key="4">
    <source>
        <dbReference type="Pfam" id="PF00892"/>
    </source>
</evidence>
<evidence type="ECO:0000256" key="2">
    <source>
        <dbReference type="SAM" id="MobiDB-lite"/>
    </source>
</evidence>
<gene>
    <name evidence="5" type="ORF">KTA_32610</name>
</gene>
<sequence>MKFHSSSDSEDTSTNAAVPTSVGTQGRPWQGLLYACLAVFFFSTSPVFIRLASPFTSVEIAFWRLAIAALLVLLLGLITRQSLRLSPGELLRFVFYGLVTALHFIFYIASLSFTTIAHSLAIVYTSPIFVALFSALVLRESLPVRKYVGIAVAVIGVAFMAGFEPHYTACQPQEGHCMLLGDGLALLSAICYGIYSIAGRGERDRHPLFRYTFYVYGLAALWLLPVMLYFAFRHAYPLPALGAVIALGVLPLGLGHTLYNASLRTLHATYANLIATQEVTGGILLGILWLHEIPSLTASIGVIITLLGIISVLL</sequence>
<feature type="region of interest" description="Disordered" evidence="2">
    <location>
        <begin position="1"/>
        <end position="23"/>
    </location>
</feature>
<proteinExistence type="inferred from homology"/>
<feature type="transmembrane region" description="Helical" evidence="3">
    <location>
        <begin position="213"/>
        <end position="232"/>
    </location>
</feature>
<feature type="domain" description="EamA" evidence="4">
    <location>
        <begin position="30"/>
        <end position="160"/>
    </location>
</feature>
<dbReference type="PANTHER" id="PTHR22911">
    <property type="entry name" value="ACYL-MALONYL CONDENSING ENZYME-RELATED"/>
    <property type="match status" value="1"/>
</dbReference>
<reference evidence="5" key="1">
    <citation type="submission" date="2018-12" db="EMBL/GenBank/DDBJ databases">
        <title>Novel natural products biosynthetic potential of the class Ktedonobacteria.</title>
        <authorList>
            <person name="Zheng Y."/>
            <person name="Saitou A."/>
            <person name="Wang C.M."/>
            <person name="Toyoda A."/>
            <person name="Minakuchi Y."/>
            <person name="Sekiguchi Y."/>
            <person name="Ueda K."/>
            <person name="Takano H."/>
            <person name="Sakai Y."/>
            <person name="Yokota A."/>
            <person name="Yabe S."/>
        </authorList>
    </citation>
    <scope>NUCLEOTIDE SEQUENCE</scope>
    <source>
        <strain evidence="5">A3-2</strain>
    </source>
</reference>
<feature type="transmembrane region" description="Helical" evidence="3">
    <location>
        <begin position="183"/>
        <end position="201"/>
    </location>
</feature>
<dbReference type="PANTHER" id="PTHR22911:SF76">
    <property type="entry name" value="EAMA DOMAIN-CONTAINING PROTEIN"/>
    <property type="match status" value="1"/>
</dbReference>
<feature type="transmembrane region" description="Helical" evidence="3">
    <location>
        <begin position="296"/>
        <end position="313"/>
    </location>
</feature>
<dbReference type="GO" id="GO:0016020">
    <property type="term" value="C:membrane"/>
    <property type="evidence" value="ECO:0007669"/>
    <property type="project" value="InterPro"/>
</dbReference>
<keyword evidence="3" id="KW-0812">Transmembrane</keyword>
<feature type="transmembrane region" description="Helical" evidence="3">
    <location>
        <begin position="61"/>
        <end position="78"/>
    </location>
</feature>
<feature type="domain" description="EamA" evidence="4">
    <location>
        <begin position="180"/>
        <end position="313"/>
    </location>
</feature>
<evidence type="ECO:0000256" key="3">
    <source>
        <dbReference type="SAM" id="Phobius"/>
    </source>
</evidence>
<protein>
    <submittedName>
        <fullName evidence="5">Membrane protein</fullName>
    </submittedName>
</protein>
<feature type="transmembrane region" description="Helical" evidence="3">
    <location>
        <begin position="31"/>
        <end position="49"/>
    </location>
</feature>
<feature type="transmembrane region" description="Helical" evidence="3">
    <location>
        <begin position="147"/>
        <end position="163"/>
    </location>
</feature>
<feature type="transmembrane region" description="Helical" evidence="3">
    <location>
        <begin position="116"/>
        <end position="138"/>
    </location>
</feature>
<keyword evidence="3" id="KW-1133">Transmembrane helix</keyword>
<dbReference type="EMBL" id="AP019377">
    <property type="protein sequence ID" value="BBH95062.1"/>
    <property type="molecule type" value="Genomic_DNA"/>
</dbReference>